<organism evidence="3 4">
    <name type="scientific">Entomortierella chlamydospora</name>
    <dbReference type="NCBI Taxonomy" id="101097"/>
    <lineage>
        <taxon>Eukaryota</taxon>
        <taxon>Fungi</taxon>
        <taxon>Fungi incertae sedis</taxon>
        <taxon>Mucoromycota</taxon>
        <taxon>Mortierellomycotina</taxon>
        <taxon>Mortierellomycetes</taxon>
        <taxon>Mortierellales</taxon>
        <taxon>Mortierellaceae</taxon>
        <taxon>Entomortierella</taxon>
    </lineage>
</organism>
<feature type="region of interest" description="Disordered" evidence="2">
    <location>
        <begin position="972"/>
        <end position="997"/>
    </location>
</feature>
<evidence type="ECO:0000256" key="1">
    <source>
        <dbReference type="SAM" id="Coils"/>
    </source>
</evidence>
<evidence type="ECO:0000256" key="2">
    <source>
        <dbReference type="SAM" id="MobiDB-lite"/>
    </source>
</evidence>
<feature type="region of interest" description="Disordered" evidence="2">
    <location>
        <begin position="84"/>
        <end position="106"/>
    </location>
</feature>
<feature type="compositionally biased region" description="Low complexity" evidence="2">
    <location>
        <begin position="25"/>
        <end position="39"/>
    </location>
</feature>
<feature type="compositionally biased region" description="Low complexity" evidence="2">
    <location>
        <begin position="1026"/>
        <end position="1041"/>
    </location>
</feature>
<feature type="region of interest" description="Disordered" evidence="2">
    <location>
        <begin position="249"/>
        <end position="271"/>
    </location>
</feature>
<feature type="region of interest" description="Disordered" evidence="2">
    <location>
        <begin position="1025"/>
        <end position="1097"/>
    </location>
</feature>
<keyword evidence="4" id="KW-1185">Reference proteome</keyword>
<proteinExistence type="predicted"/>
<comment type="caution">
    <text evidence="3">The sequence shown here is derived from an EMBL/GenBank/DDBJ whole genome shotgun (WGS) entry which is preliminary data.</text>
</comment>
<feature type="compositionally biased region" description="Polar residues" evidence="2">
    <location>
        <begin position="856"/>
        <end position="869"/>
    </location>
</feature>
<feature type="compositionally biased region" description="Polar residues" evidence="2">
    <location>
        <begin position="1083"/>
        <end position="1097"/>
    </location>
</feature>
<evidence type="ECO:0000313" key="3">
    <source>
        <dbReference type="EMBL" id="KAG0006535.1"/>
    </source>
</evidence>
<keyword evidence="1" id="KW-0175">Coiled coil</keyword>
<feature type="non-terminal residue" evidence="3">
    <location>
        <position position="1172"/>
    </location>
</feature>
<feature type="compositionally biased region" description="Polar residues" evidence="2">
    <location>
        <begin position="1"/>
        <end position="16"/>
    </location>
</feature>
<feature type="region of interest" description="Disordered" evidence="2">
    <location>
        <begin position="1"/>
        <end position="42"/>
    </location>
</feature>
<reference evidence="3" key="1">
    <citation type="journal article" date="2020" name="Fungal Divers.">
        <title>Resolving the Mortierellaceae phylogeny through synthesis of multi-gene phylogenetics and phylogenomics.</title>
        <authorList>
            <person name="Vandepol N."/>
            <person name="Liber J."/>
            <person name="Desiro A."/>
            <person name="Na H."/>
            <person name="Kennedy M."/>
            <person name="Barry K."/>
            <person name="Grigoriev I.V."/>
            <person name="Miller A.N."/>
            <person name="O'Donnell K."/>
            <person name="Stajich J.E."/>
            <person name="Bonito G."/>
        </authorList>
    </citation>
    <scope>NUCLEOTIDE SEQUENCE</scope>
    <source>
        <strain evidence="3">NRRL 2769</strain>
    </source>
</reference>
<feature type="region of interest" description="Disordered" evidence="2">
    <location>
        <begin position="839"/>
        <end position="872"/>
    </location>
</feature>
<dbReference type="EMBL" id="JAAAID010002596">
    <property type="protein sequence ID" value="KAG0006535.1"/>
    <property type="molecule type" value="Genomic_DNA"/>
</dbReference>
<feature type="compositionally biased region" description="Polar residues" evidence="2">
    <location>
        <begin position="259"/>
        <end position="271"/>
    </location>
</feature>
<gene>
    <name evidence="3" type="ORF">BGZ80_005231</name>
</gene>
<sequence>MASTDYQHLEQQSLDTHVTPEQDRPLPLLPSNSDPSRNLENPINSLQTTRTIVSNVDHPLQPNQNIQTVDTLAAVQFPSANSNLNQTQEHHAHAHTQGEDQSLLRTNSPEPILSSIESHDPSIPEHIYVHDNVDINNIDQETYIDRGTNYDTPLVRDLNSGGRGGETVPTSEDSTLPRTYSPLIQNGIATEQPCPADTRIALSQVLTSFHDAGFNTLYVCPPISTSIEDRRTGPYDQIEDAGDITIPTTNSSVHSSSSTQPPIVPSTTQDDPTLTISEFVALPRALPRRRYTTRDYSSGSVSSDDWLRHPDVVAFPMQDNPDPTLENQENIPPQSLAHVEGVTSESLRGIDNAFTPTSASAMHAAGTPYTPFEDRAQTQPVEQDTQDVLRHHDLQEDHQVARMIEDLTISGSTLPIVDPTVNNAIAAPIVSDDDRTLPLQDAQSVDETEPVSAPASDPPTEASHPDRLGLLGPLLSRTQPASATSSEDRLEFSLLGSTRPGFDSSILSMASRIRQARLMRLLRRMREREALGGYAERYPWADTRSMVNHASGSRGTSRAGSLEDGFLDLGPDMSAHDAIAESSWNSIHHHDQSAPHLNPSPFYTIPPPSFTEILDCNGNPIEWGSDSSSNTSHEAVEERNSEQDWAQNAEMWRQRRAWMERTGWDRGIIRTHGRTRIISTGTAFEGMEFISEADSLLLGNHRNQSLKSSWVTNPNDSQYQPGTVNGTGLYQLYSNVRNHYGPENARRRRVMSEMTDLLWREQEWERELERYERELSAFRSGLFSRMASQPTDNSALSITTLSPYPRMTTVGASTEAASTSSNPEVSSLVDLQQRDIAGSSSQSDIIFGRQGERNSPLWQRSDANGQSDGIVNEPAQGFHEYEQGNSHYHTQSISSRAQQQEPIFNQPTQHQYQSMPRQPTVAMMNRTPPPLPAQPQINEPIAHQIRRVHTPHMLTLQRRWEMQQLLVHQNQTPQYRQVQRQQQHQSPGGPVIGSLENMSHQRNPNAVFIPPPAQQELHNNSFATASASSVPLSRGSRSSLRTSHESNSFQHFRLSGNSIPPRSQSAASFSLSSVVPLAPPDSQEATTSNVTTDTDSGAGNAMNSILTLESLPTSFSTSSADLPASISSSSSESQNHSDYRNQFYWRTRISGSNSLYVNYEGGKLKPEERWRR</sequence>
<protein>
    <submittedName>
        <fullName evidence="3">Uncharacterized protein</fullName>
    </submittedName>
</protein>
<feature type="compositionally biased region" description="Low complexity" evidence="2">
    <location>
        <begin position="1063"/>
        <end position="1082"/>
    </location>
</feature>
<feature type="compositionally biased region" description="Polar residues" evidence="2">
    <location>
        <begin position="168"/>
        <end position="178"/>
    </location>
</feature>
<feature type="compositionally biased region" description="Low complexity" evidence="2">
    <location>
        <begin position="972"/>
        <end position="985"/>
    </location>
</feature>
<feature type="region of interest" description="Disordered" evidence="2">
    <location>
        <begin position="442"/>
        <end position="473"/>
    </location>
</feature>
<feature type="region of interest" description="Disordered" evidence="2">
    <location>
        <begin position="615"/>
        <end position="644"/>
    </location>
</feature>
<feature type="coiled-coil region" evidence="1">
    <location>
        <begin position="754"/>
        <end position="781"/>
    </location>
</feature>
<evidence type="ECO:0000313" key="4">
    <source>
        <dbReference type="Proteomes" id="UP000703661"/>
    </source>
</evidence>
<feature type="region of interest" description="Disordered" evidence="2">
    <location>
        <begin position="155"/>
        <end position="178"/>
    </location>
</feature>
<dbReference type="Proteomes" id="UP000703661">
    <property type="component" value="Unassembled WGS sequence"/>
</dbReference>
<feature type="compositionally biased region" description="Polar residues" evidence="2">
    <location>
        <begin position="1045"/>
        <end position="1062"/>
    </location>
</feature>
<accession>A0A9P6MKG6</accession>
<dbReference type="AlphaFoldDB" id="A0A9P6MKG6"/>
<name>A0A9P6MKG6_9FUNG</name>